<dbReference type="InterPro" id="IPR024445">
    <property type="entry name" value="Tnp_ISXO2-like"/>
</dbReference>
<evidence type="ECO:0000259" key="1">
    <source>
        <dbReference type="SMART" id="SM01126"/>
    </source>
</evidence>
<dbReference type="EMBL" id="KK365260">
    <property type="protein sequence ID" value="KCZ79533.1"/>
    <property type="molecule type" value="Genomic_DNA"/>
</dbReference>
<name>A0A059EWY9_9MICR</name>
<evidence type="ECO:0000313" key="2">
    <source>
        <dbReference type="EMBL" id="KCZ79533.1"/>
    </source>
</evidence>
<dbReference type="HOGENOM" id="CLU_044348_6_0_1"/>
<dbReference type="PANTHER" id="PTHR47163">
    <property type="entry name" value="DDE_TNP_IS1595 DOMAIN-CONTAINING PROTEIN"/>
    <property type="match status" value="1"/>
</dbReference>
<dbReference type="PANTHER" id="PTHR47163:SF2">
    <property type="entry name" value="SI:DKEY-17M8.2"/>
    <property type="match status" value="1"/>
</dbReference>
<gene>
    <name evidence="2" type="ORF">H312_03074</name>
</gene>
<reference evidence="3" key="1">
    <citation type="submission" date="2013-02" db="EMBL/GenBank/DDBJ databases">
        <authorList>
            <consortium name="The Broad Institute Genome Sequencing Platform"/>
            <person name="Cuomo C."/>
            <person name="Becnel J."/>
            <person name="Sanscrainte N."/>
            <person name="Walker B."/>
            <person name="Young S.K."/>
            <person name="Zeng Q."/>
            <person name="Gargeya S."/>
            <person name="Fitzgerald M."/>
            <person name="Haas B."/>
            <person name="Abouelleil A."/>
            <person name="Alvarado L."/>
            <person name="Arachchi H.M."/>
            <person name="Berlin A.M."/>
            <person name="Chapman S.B."/>
            <person name="Dewar J."/>
            <person name="Goldberg J."/>
            <person name="Griggs A."/>
            <person name="Gujja S."/>
            <person name="Hansen M."/>
            <person name="Howarth C."/>
            <person name="Imamovic A."/>
            <person name="Larimer J."/>
            <person name="McCowan C."/>
            <person name="Murphy C."/>
            <person name="Neiman D."/>
            <person name="Pearson M."/>
            <person name="Priest M."/>
            <person name="Roberts A."/>
            <person name="Saif S."/>
            <person name="Shea T."/>
            <person name="Sisk P."/>
            <person name="Sykes S."/>
            <person name="Wortman J."/>
            <person name="Nusbaum C."/>
            <person name="Birren B."/>
        </authorList>
    </citation>
    <scope>NUCLEOTIDE SEQUENCE [LARGE SCALE GENOMIC DNA]</scope>
    <source>
        <strain evidence="3">PRA339</strain>
    </source>
</reference>
<dbReference type="AlphaFoldDB" id="A0A059EWY9"/>
<proteinExistence type="predicted"/>
<dbReference type="InterPro" id="IPR053164">
    <property type="entry name" value="IS1016-like_transposase"/>
</dbReference>
<dbReference type="STRING" id="1288291.A0A059EWY9"/>
<evidence type="ECO:0000313" key="3">
    <source>
        <dbReference type="Proteomes" id="UP000030655"/>
    </source>
</evidence>
<keyword evidence="3" id="KW-1185">Reference proteome</keyword>
<feature type="domain" description="ISXO2-like transposase" evidence="1">
    <location>
        <begin position="4"/>
        <end position="108"/>
    </location>
</feature>
<dbReference type="SMART" id="SM01126">
    <property type="entry name" value="DDE_Tnp_IS1595"/>
    <property type="match status" value="1"/>
</dbReference>
<dbReference type="VEuPathDB" id="MicrosporidiaDB:H312_03074"/>
<reference evidence="2 3" key="2">
    <citation type="submission" date="2014-03" db="EMBL/GenBank/DDBJ databases">
        <title>The Genome Sequence of Anncaliia algerae insect isolate PRA339.</title>
        <authorList>
            <consortium name="The Broad Institute Genome Sequencing Platform"/>
            <consortium name="The Broad Institute Genome Sequencing Center for Infectious Disease"/>
            <person name="Cuomo C."/>
            <person name="Becnel J."/>
            <person name="Sanscrainte N."/>
            <person name="Walker B."/>
            <person name="Young S.K."/>
            <person name="Zeng Q."/>
            <person name="Gargeya S."/>
            <person name="Fitzgerald M."/>
            <person name="Haas B."/>
            <person name="Abouelleil A."/>
            <person name="Alvarado L."/>
            <person name="Arachchi H.M."/>
            <person name="Berlin A.M."/>
            <person name="Chapman S.B."/>
            <person name="Dewar J."/>
            <person name="Goldberg J."/>
            <person name="Griggs A."/>
            <person name="Gujja S."/>
            <person name="Hansen M."/>
            <person name="Howarth C."/>
            <person name="Imamovic A."/>
            <person name="Larimer J."/>
            <person name="McCowan C."/>
            <person name="Murphy C."/>
            <person name="Neiman D."/>
            <person name="Pearson M."/>
            <person name="Priest M."/>
            <person name="Roberts A."/>
            <person name="Saif S."/>
            <person name="Shea T."/>
            <person name="Sisk P."/>
            <person name="Sykes S."/>
            <person name="Wortman J."/>
            <person name="Nusbaum C."/>
            <person name="Birren B."/>
        </authorList>
    </citation>
    <scope>NUCLEOTIDE SEQUENCE [LARGE SCALE GENOMIC DNA]</scope>
    <source>
        <strain evidence="2 3">PRA339</strain>
    </source>
</reference>
<sequence>MPPRTPRRRCVVVAGVERTQGKKVFAINVENRNEETLQNVVERYVLPGSIICIDGWKAYKNTCLNNNFEHQIVNHSKFFKDPDTGVHTNRIEGSNNTLKYVIKPRNKNKKHQISFIIFFMEENKQKRHVVWIFKSFEGN</sequence>
<dbReference type="Proteomes" id="UP000030655">
    <property type="component" value="Unassembled WGS sequence"/>
</dbReference>
<dbReference type="Pfam" id="PF12762">
    <property type="entry name" value="DDE_Tnp_IS1595"/>
    <property type="match status" value="1"/>
</dbReference>
<protein>
    <recommendedName>
        <fullName evidence="1">ISXO2-like transposase domain-containing protein</fullName>
    </recommendedName>
</protein>
<organism evidence="2 3">
    <name type="scientific">Anncaliia algerae PRA339</name>
    <dbReference type="NCBI Taxonomy" id="1288291"/>
    <lineage>
        <taxon>Eukaryota</taxon>
        <taxon>Fungi</taxon>
        <taxon>Fungi incertae sedis</taxon>
        <taxon>Microsporidia</taxon>
        <taxon>Tubulinosematoidea</taxon>
        <taxon>Tubulinosematidae</taxon>
        <taxon>Anncaliia</taxon>
    </lineage>
</organism>
<dbReference type="OrthoDB" id="6431448at2759"/>
<accession>A0A059EWY9</accession>